<evidence type="ECO:0000313" key="1">
    <source>
        <dbReference type="EMBL" id="CAG8717816.1"/>
    </source>
</evidence>
<protein>
    <submittedName>
        <fullName evidence="1">6233_t:CDS:1</fullName>
    </submittedName>
</protein>
<evidence type="ECO:0000313" key="2">
    <source>
        <dbReference type="Proteomes" id="UP000789901"/>
    </source>
</evidence>
<dbReference type="EMBL" id="CAJVQB010008366">
    <property type="protein sequence ID" value="CAG8717816.1"/>
    <property type="molecule type" value="Genomic_DNA"/>
</dbReference>
<sequence length="50" mass="5416">KQQTKVLIMISTTTIYGTNGDSNGDSNRSLTASLATIPNYNGISSGYFKW</sequence>
<name>A0ABN7V1I6_GIGMA</name>
<gene>
    <name evidence="1" type="ORF">GMARGA_LOCUS13269</name>
</gene>
<feature type="non-terminal residue" evidence="1">
    <location>
        <position position="1"/>
    </location>
</feature>
<keyword evidence="2" id="KW-1185">Reference proteome</keyword>
<organism evidence="1 2">
    <name type="scientific">Gigaspora margarita</name>
    <dbReference type="NCBI Taxonomy" id="4874"/>
    <lineage>
        <taxon>Eukaryota</taxon>
        <taxon>Fungi</taxon>
        <taxon>Fungi incertae sedis</taxon>
        <taxon>Mucoromycota</taxon>
        <taxon>Glomeromycotina</taxon>
        <taxon>Glomeromycetes</taxon>
        <taxon>Diversisporales</taxon>
        <taxon>Gigasporaceae</taxon>
        <taxon>Gigaspora</taxon>
    </lineage>
</organism>
<dbReference type="Proteomes" id="UP000789901">
    <property type="component" value="Unassembled WGS sequence"/>
</dbReference>
<comment type="caution">
    <text evidence="1">The sequence shown here is derived from an EMBL/GenBank/DDBJ whole genome shotgun (WGS) entry which is preliminary data.</text>
</comment>
<reference evidence="1 2" key="1">
    <citation type="submission" date="2021-06" db="EMBL/GenBank/DDBJ databases">
        <authorList>
            <person name="Kallberg Y."/>
            <person name="Tangrot J."/>
            <person name="Rosling A."/>
        </authorList>
    </citation>
    <scope>NUCLEOTIDE SEQUENCE [LARGE SCALE GENOMIC DNA]</scope>
    <source>
        <strain evidence="1 2">120-4 pot B 10/14</strain>
    </source>
</reference>
<proteinExistence type="predicted"/>
<accession>A0ABN7V1I6</accession>